<proteinExistence type="predicted"/>
<keyword evidence="2" id="KW-1185">Reference proteome</keyword>
<evidence type="ECO:0000313" key="1">
    <source>
        <dbReference type="EMBL" id="QYD68916.1"/>
    </source>
</evidence>
<dbReference type="Pfam" id="PF05973">
    <property type="entry name" value="Gp49"/>
    <property type="match status" value="1"/>
</dbReference>
<dbReference type="InterPro" id="IPR009241">
    <property type="entry name" value="HigB-like"/>
</dbReference>
<protein>
    <submittedName>
        <fullName evidence="1">Type II toxin-antitoxin system RelE/ParE family toxin</fullName>
    </submittedName>
</protein>
<reference evidence="1 2" key="1">
    <citation type="submission" date="2021-07" db="EMBL/GenBank/DDBJ databases">
        <title>Paraburkholderia edwinii protects Aspergillus sp. from phenazines by acting as a toxin sponge.</title>
        <authorList>
            <person name="Dahlstrom K.M."/>
            <person name="Newman D.K."/>
        </authorList>
    </citation>
    <scope>NUCLEOTIDE SEQUENCE [LARGE SCALE GENOMIC DNA]</scope>
    <source>
        <strain evidence="1 2">Pe01</strain>
    </source>
</reference>
<dbReference type="InterPro" id="IPR035093">
    <property type="entry name" value="RelE/ParE_toxin_dom_sf"/>
</dbReference>
<dbReference type="SUPFAM" id="SSF143011">
    <property type="entry name" value="RelE-like"/>
    <property type="match status" value="1"/>
</dbReference>
<dbReference type="Proteomes" id="UP000826462">
    <property type="component" value="Chromosome 1"/>
</dbReference>
<organism evidence="1 2">
    <name type="scientific">Paraburkholderia edwinii</name>
    <dbReference type="NCBI Taxonomy" id="2861782"/>
    <lineage>
        <taxon>Bacteria</taxon>
        <taxon>Pseudomonadati</taxon>
        <taxon>Pseudomonadota</taxon>
        <taxon>Betaproteobacteria</taxon>
        <taxon>Burkholderiales</taxon>
        <taxon>Burkholderiaceae</taxon>
        <taxon>Paraburkholderia</taxon>
    </lineage>
</organism>
<dbReference type="RefSeq" id="WP_219798295.1">
    <property type="nucleotide sequence ID" value="NZ_CP080095.1"/>
</dbReference>
<dbReference type="EMBL" id="CP080095">
    <property type="protein sequence ID" value="QYD68916.1"/>
    <property type="molecule type" value="Genomic_DNA"/>
</dbReference>
<evidence type="ECO:0000313" key="2">
    <source>
        <dbReference type="Proteomes" id="UP000826462"/>
    </source>
</evidence>
<sequence>MNWEVEYTHTFGDWWEVLNEAEQESVAASVRLLEEYGPYLRYPHSSQIHGSRCGHMRELRIQHEGRPYRVLYAFDPSRTAILLLGGNKGGDGRWYQRNVPRADRLYGKHIEQLKQEETEYGQEVC</sequence>
<gene>
    <name evidence="1" type="ORF">KZJ38_00475</name>
</gene>
<name>A0ABX8UIV2_9BURK</name>
<accession>A0ABX8UIV2</accession>